<protein>
    <submittedName>
        <fullName evidence="4">Alpha/beta hydrolase</fullName>
    </submittedName>
</protein>
<proteinExistence type="predicted"/>
<comment type="caution">
    <text evidence="4">The sequence shown here is derived from an EMBL/GenBank/DDBJ whole genome shotgun (WGS) entry which is preliminary data.</text>
</comment>
<reference evidence="4 5" key="1">
    <citation type="journal article" date="2016" name="Int. J. Syst. Evol. Microbiol.">
        <title>Arsenicitalea aurantiaca gen. nov., sp. nov., a new member of the family Hyphomicrobiaceae, isolated from high-arsenic sediment.</title>
        <authorList>
            <person name="Mu Y."/>
            <person name="Zhou L."/>
            <person name="Zeng X.C."/>
            <person name="Liu L."/>
            <person name="Pan Y."/>
            <person name="Chen X."/>
            <person name="Wang J."/>
            <person name="Li S."/>
            <person name="Li W.J."/>
            <person name="Wang Y."/>
        </authorList>
    </citation>
    <scope>NUCLEOTIDE SEQUENCE [LARGE SCALE GENOMIC DNA]</scope>
    <source>
        <strain evidence="4 5">42-50</strain>
    </source>
</reference>
<keyword evidence="1 4" id="KW-0378">Hydrolase</keyword>
<sequence>MAPFNVGGAMDGGVVKIGDGIAYADGPRKRLDVYTPQNPSGSAPVVMFIYGGAWRSGAREDYTFVGHALAAAGFVVVIPDYRVYPEVTYPGFLEDNAQALRWVEDNVARFGGDPQRVFLAGHSAGAYNAVMLSLDHSFQREYGVTIPIRAVAGISGPYNFYPFEYNEVRQTFGSAPNPEGTQPVNLVTSAAPPMLLVTGTHDPIVRMQNTEVMAERLRAQGIWVTERYYEGFGHMEPVMAMGQLLRFRMPVLQDVVEFFTRFGAFPSGAPRPNFTPEPPEGVTTAEADPLVDVIERLDDVLAPLAD</sequence>
<dbReference type="OrthoDB" id="9771666at2"/>
<dbReference type="GO" id="GO:0016787">
    <property type="term" value="F:hydrolase activity"/>
    <property type="evidence" value="ECO:0007669"/>
    <property type="project" value="UniProtKB-KW"/>
</dbReference>
<dbReference type="InterPro" id="IPR019826">
    <property type="entry name" value="Carboxylesterase_B_AS"/>
</dbReference>
<dbReference type="Proteomes" id="UP000281547">
    <property type="component" value="Unassembled WGS sequence"/>
</dbReference>
<organism evidence="4 5">
    <name type="scientific">Arsenicitalea aurantiaca</name>
    <dbReference type="NCBI Taxonomy" id="1783274"/>
    <lineage>
        <taxon>Bacteria</taxon>
        <taxon>Pseudomonadati</taxon>
        <taxon>Pseudomonadota</taxon>
        <taxon>Alphaproteobacteria</taxon>
        <taxon>Hyphomicrobiales</taxon>
        <taxon>Devosiaceae</taxon>
        <taxon>Arsenicitalea</taxon>
    </lineage>
</organism>
<name>A0A433XM69_9HYPH</name>
<dbReference type="PANTHER" id="PTHR48081">
    <property type="entry name" value="AB HYDROLASE SUPERFAMILY PROTEIN C4A8.06C"/>
    <property type="match status" value="1"/>
</dbReference>
<evidence type="ECO:0000259" key="3">
    <source>
        <dbReference type="Pfam" id="PF20434"/>
    </source>
</evidence>
<dbReference type="PANTHER" id="PTHR48081:SF33">
    <property type="entry name" value="KYNURENINE FORMAMIDASE"/>
    <property type="match status" value="1"/>
</dbReference>
<feature type="region of interest" description="Disordered" evidence="2">
    <location>
        <begin position="269"/>
        <end position="288"/>
    </location>
</feature>
<dbReference type="Gene3D" id="3.40.50.1820">
    <property type="entry name" value="alpha/beta hydrolase"/>
    <property type="match status" value="1"/>
</dbReference>
<evidence type="ECO:0000313" key="4">
    <source>
        <dbReference type="EMBL" id="RUT35171.1"/>
    </source>
</evidence>
<evidence type="ECO:0000256" key="1">
    <source>
        <dbReference type="ARBA" id="ARBA00022801"/>
    </source>
</evidence>
<dbReference type="InterPro" id="IPR050300">
    <property type="entry name" value="GDXG_lipolytic_enzyme"/>
</dbReference>
<gene>
    <name evidence="4" type="ORF">EMQ25_00025</name>
</gene>
<dbReference type="InterPro" id="IPR029058">
    <property type="entry name" value="AB_hydrolase_fold"/>
</dbReference>
<evidence type="ECO:0000256" key="2">
    <source>
        <dbReference type="SAM" id="MobiDB-lite"/>
    </source>
</evidence>
<keyword evidence="5" id="KW-1185">Reference proteome</keyword>
<dbReference type="EMBL" id="RZNJ01000001">
    <property type="protein sequence ID" value="RUT35171.1"/>
    <property type="molecule type" value="Genomic_DNA"/>
</dbReference>
<feature type="domain" description="BD-FAE-like" evidence="3">
    <location>
        <begin position="31"/>
        <end position="217"/>
    </location>
</feature>
<dbReference type="Pfam" id="PF20434">
    <property type="entry name" value="BD-FAE"/>
    <property type="match status" value="1"/>
</dbReference>
<evidence type="ECO:0000313" key="5">
    <source>
        <dbReference type="Proteomes" id="UP000281547"/>
    </source>
</evidence>
<dbReference type="InterPro" id="IPR049492">
    <property type="entry name" value="BD-FAE-like_dom"/>
</dbReference>
<dbReference type="AlphaFoldDB" id="A0A433XM69"/>
<dbReference type="PROSITE" id="PS00122">
    <property type="entry name" value="CARBOXYLESTERASE_B_1"/>
    <property type="match status" value="1"/>
</dbReference>
<dbReference type="SUPFAM" id="SSF53474">
    <property type="entry name" value="alpha/beta-Hydrolases"/>
    <property type="match status" value="1"/>
</dbReference>
<accession>A0A433XM69</accession>